<feature type="chain" id="PRO_5012590899" evidence="5">
    <location>
        <begin position="20"/>
        <end position="335"/>
    </location>
</feature>
<comment type="subcellular location">
    <subcellularLocation>
        <location evidence="1">Cell envelope</location>
    </subcellularLocation>
</comment>
<evidence type="ECO:0000256" key="1">
    <source>
        <dbReference type="ARBA" id="ARBA00004196"/>
    </source>
</evidence>
<protein>
    <submittedName>
        <fullName evidence="7">Thiol-disulfide isomerase or thioredoxin</fullName>
    </submittedName>
</protein>
<feature type="signal peptide" evidence="5">
    <location>
        <begin position="1"/>
        <end position="19"/>
    </location>
</feature>
<evidence type="ECO:0000256" key="5">
    <source>
        <dbReference type="SAM" id="SignalP"/>
    </source>
</evidence>
<dbReference type="InterPro" id="IPR036249">
    <property type="entry name" value="Thioredoxin-like_sf"/>
</dbReference>
<dbReference type="Proteomes" id="UP000184611">
    <property type="component" value="Unassembled WGS sequence"/>
</dbReference>
<dbReference type="OrthoDB" id="743079at2"/>
<dbReference type="GO" id="GO:0016853">
    <property type="term" value="F:isomerase activity"/>
    <property type="evidence" value="ECO:0007669"/>
    <property type="project" value="UniProtKB-KW"/>
</dbReference>
<dbReference type="RefSeq" id="WP_073581231.1">
    <property type="nucleotide sequence ID" value="NZ_CBCSEA010000001.1"/>
</dbReference>
<gene>
    <name evidence="7" type="ORF">SAMN05443547_0594</name>
</gene>
<reference evidence="8" key="1">
    <citation type="submission" date="2016-12" db="EMBL/GenBank/DDBJ databases">
        <authorList>
            <person name="Varghese N."/>
            <person name="Submissions S."/>
        </authorList>
    </citation>
    <scope>NUCLEOTIDE SEQUENCE [LARGE SCALE GENOMIC DNA]</scope>
    <source>
        <strain evidence="8">DSM 18830</strain>
    </source>
</reference>
<keyword evidence="3" id="KW-1015">Disulfide bond</keyword>
<dbReference type="STRING" id="416016.SAMN05443547_0594"/>
<feature type="domain" description="Thioredoxin" evidence="6">
    <location>
        <begin position="192"/>
        <end position="335"/>
    </location>
</feature>
<keyword evidence="2" id="KW-0201">Cytochrome c-type biogenesis</keyword>
<keyword evidence="7" id="KW-0413">Isomerase</keyword>
<dbReference type="AlphaFoldDB" id="A0A1M7ZTT2"/>
<dbReference type="GO" id="GO:0030313">
    <property type="term" value="C:cell envelope"/>
    <property type="evidence" value="ECO:0007669"/>
    <property type="project" value="UniProtKB-SubCell"/>
</dbReference>
<evidence type="ECO:0000256" key="4">
    <source>
        <dbReference type="ARBA" id="ARBA00023284"/>
    </source>
</evidence>
<dbReference type="InterPro" id="IPR013740">
    <property type="entry name" value="Redoxin"/>
</dbReference>
<dbReference type="GO" id="GO:0017004">
    <property type="term" value="P:cytochrome complex assembly"/>
    <property type="evidence" value="ECO:0007669"/>
    <property type="project" value="UniProtKB-KW"/>
</dbReference>
<keyword evidence="8" id="KW-1185">Reference proteome</keyword>
<name>A0A1M7ZTT2_9FLAO</name>
<dbReference type="PANTHER" id="PTHR42852">
    <property type="entry name" value="THIOL:DISULFIDE INTERCHANGE PROTEIN DSBE"/>
    <property type="match status" value="1"/>
</dbReference>
<dbReference type="SUPFAM" id="SSF52833">
    <property type="entry name" value="Thioredoxin-like"/>
    <property type="match status" value="1"/>
</dbReference>
<organism evidence="7 8">
    <name type="scientific">Flavobacterium cucumis</name>
    <dbReference type="NCBI Taxonomy" id="416016"/>
    <lineage>
        <taxon>Bacteria</taxon>
        <taxon>Pseudomonadati</taxon>
        <taxon>Bacteroidota</taxon>
        <taxon>Flavobacteriia</taxon>
        <taxon>Flavobacteriales</taxon>
        <taxon>Flavobacteriaceae</taxon>
        <taxon>Flavobacterium</taxon>
    </lineage>
</organism>
<evidence type="ECO:0000256" key="3">
    <source>
        <dbReference type="ARBA" id="ARBA00023157"/>
    </source>
</evidence>
<dbReference type="Pfam" id="PF08534">
    <property type="entry name" value="Redoxin"/>
    <property type="match status" value="1"/>
</dbReference>
<dbReference type="CDD" id="cd02966">
    <property type="entry name" value="TlpA_like_family"/>
    <property type="match status" value="1"/>
</dbReference>
<dbReference type="EMBL" id="FRYK01000001">
    <property type="protein sequence ID" value="SHO72266.1"/>
    <property type="molecule type" value="Genomic_DNA"/>
</dbReference>
<dbReference type="InterPro" id="IPR050553">
    <property type="entry name" value="Thioredoxin_ResA/DsbE_sf"/>
</dbReference>
<dbReference type="GO" id="GO:0016491">
    <property type="term" value="F:oxidoreductase activity"/>
    <property type="evidence" value="ECO:0007669"/>
    <property type="project" value="InterPro"/>
</dbReference>
<evidence type="ECO:0000259" key="6">
    <source>
        <dbReference type="PROSITE" id="PS51352"/>
    </source>
</evidence>
<dbReference type="PROSITE" id="PS51352">
    <property type="entry name" value="THIOREDOXIN_2"/>
    <property type="match status" value="1"/>
</dbReference>
<evidence type="ECO:0000313" key="7">
    <source>
        <dbReference type="EMBL" id="SHO72266.1"/>
    </source>
</evidence>
<evidence type="ECO:0000256" key="2">
    <source>
        <dbReference type="ARBA" id="ARBA00022748"/>
    </source>
</evidence>
<dbReference type="PANTHER" id="PTHR42852:SF6">
    <property type="entry name" value="THIOL:DISULFIDE INTERCHANGE PROTEIN DSBE"/>
    <property type="match status" value="1"/>
</dbReference>
<keyword evidence="4" id="KW-0676">Redox-active center</keyword>
<dbReference type="Gene3D" id="3.40.30.10">
    <property type="entry name" value="Glutaredoxin"/>
    <property type="match status" value="1"/>
</dbReference>
<dbReference type="InterPro" id="IPR013766">
    <property type="entry name" value="Thioredoxin_domain"/>
</dbReference>
<sequence>MKKVFFLFFAAILSGFAQNTSNTVSLNIKIANRFSDTIIISQGRTFKQKVGINKNGVFQTSFETSKDGGLYRLNDGNEGTTMFLKNGYDLTLTLDTKDFDETIVYKGKGANENNYLAKKALSDEKFEMDLEALFDADEATFKEALAKKKANDISMIDGKGFDETLVKMLRPSFDQEEKFLLDYYNQKVAAKKMEGIASPSFDYENHKGGKTKLEDLRGKYVYIDVWATWCGPCIAEIPHLKKVEAKYHGKNIEFVSISVDTDKDYEKWKKMVVSKELGGIQLFADKNWTSDFIKAYGINAIPRFILIGPDGKVIKADAARPSSASLTELLDSLVK</sequence>
<keyword evidence="5" id="KW-0732">Signal</keyword>
<evidence type="ECO:0000313" key="8">
    <source>
        <dbReference type="Proteomes" id="UP000184611"/>
    </source>
</evidence>
<proteinExistence type="predicted"/>
<accession>A0A1M7ZTT2</accession>